<dbReference type="PROSITE" id="PS51450">
    <property type="entry name" value="LRR"/>
    <property type="match status" value="1"/>
</dbReference>
<dbReference type="PANTHER" id="PTHR24114:SF2">
    <property type="entry name" value="F-BOX DOMAIN-CONTAINING PROTEIN-RELATED"/>
    <property type="match status" value="1"/>
</dbReference>
<name>N6SZA8_DENPD</name>
<dbReference type="EnsemblMetazoa" id="XM_019911510.1">
    <property type="protein sequence ID" value="XP_019767069.1"/>
    <property type="gene ID" value="LOC109542322"/>
</dbReference>
<dbReference type="HOGENOM" id="CLU_431012_0_0_1"/>
<evidence type="ECO:0000313" key="2">
    <source>
        <dbReference type="EMBL" id="ENN73089.1"/>
    </source>
</evidence>
<evidence type="ECO:0000256" key="1">
    <source>
        <dbReference type="SAM" id="MobiDB-lite"/>
    </source>
</evidence>
<dbReference type="SUPFAM" id="SSF52047">
    <property type="entry name" value="RNI-like"/>
    <property type="match status" value="1"/>
</dbReference>
<evidence type="ECO:0000313" key="4">
    <source>
        <dbReference type="Proteomes" id="UP000019118"/>
    </source>
</evidence>
<reference evidence="2 4" key="1">
    <citation type="journal article" date="2013" name="Genome Biol.">
        <title>Draft genome of the mountain pine beetle, Dendroctonus ponderosae Hopkins, a major forest pest.</title>
        <authorList>
            <person name="Keeling C.I."/>
            <person name="Yuen M.M."/>
            <person name="Liao N.Y."/>
            <person name="Docking T.R."/>
            <person name="Chan S.K."/>
            <person name="Taylor G.A."/>
            <person name="Palmquist D.L."/>
            <person name="Jackman S.D."/>
            <person name="Nguyen A."/>
            <person name="Li M."/>
            <person name="Henderson H."/>
            <person name="Janes J.K."/>
            <person name="Zhao Y."/>
            <person name="Pandoh P."/>
            <person name="Moore R."/>
            <person name="Sperling F.A."/>
            <person name="Huber D.P."/>
            <person name="Birol I."/>
            <person name="Jones S.J."/>
            <person name="Bohlmann J."/>
        </authorList>
    </citation>
    <scope>NUCLEOTIDE SEQUENCE</scope>
</reference>
<dbReference type="EMBL" id="KB741181">
    <property type="protein sequence ID" value="ENN73089.1"/>
    <property type="molecule type" value="Genomic_DNA"/>
</dbReference>
<dbReference type="Gene3D" id="3.80.10.10">
    <property type="entry name" value="Ribonuclease Inhibitor"/>
    <property type="match status" value="1"/>
</dbReference>
<dbReference type="InterPro" id="IPR052394">
    <property type="entry name" value="LRR-containing"/>
</dbReference>
<reference evidence="3" key="2">
    <citation type="submission" date="2024-08" db="UniProtKB">
        <authorList>
            <consortium name="EnsemblMetazoa"/>
        </authorList>
    </citation>
    <scope>IDENTIFICATION</scope>
</reference>
<dbReference type="InterPro" id="IPR032675">
    <property type="entry name" value="LRR_dom_sf"/>
</dbReference>
<dbReference type="KEGG" id="dpa:109542322"/>
<keyword evidence="4" id="KW-1185">Reference proteome</keyword>
<dbReference type="OMA" id="CRIGTNG"/>
<gene>
    <name evidence="3" type="primary">109542322</name>
    <name evidence="2" type="ORF">YQE_10293</name>
</gene>
<dbReference type="EnsemblMetazoa" id="XM_019911509.1">
    <property type="protein sequence ID" value="XP_019767068.1"/>
    <property type="gene ID" value="LOC109542322"/>
</dbReference>
<proteinExistence type="predicted"/>
<evidence type="ECO:0000313" key="3">
    <source>
        <dbReference type="EnsemblMetazoa" id="XP_019767068.1"/>
    </source>
</evidence>
<feature type="compositionally biased region" description="Low complexity" evidence="1">
    <location>
        <begin position="56"/>
        <end position="70"/>
    </location>
</feature>
<dbReference type="SMART" id="SM00368">
    <property type="entry name" value="LRR_RI"/>
    <property type="match status" value="6"/>
</dbReference>
<organism evidence="2">
    <name type="scientific">Dendroctonus ponderosae</name>
    <name type="common">Mountain pine beetle</name>
    <dbReference type="NCBI Taxonomy" id="77166"/>
    <lineage>
        <taxon>Eukaryota</taxon>
        <taxon>Metazoa</taxon>
        <taxon>Ecdysozoa</taxon>
        <taxon>Arthropoda</taxon>
        <taxon>Hexapoda</taxon>
        <taxon>Insecta</taxon>
        <taxon>Pterygota</taxon>
        <taxon>Neoptera</taxon>
        <taxon>Endopterygota</taxon>
        <taxon>Coleoptera</taxon>
        <taxon>Polyphaga</taxon>
        <taxon>Cucujiformia</taxon>
        <taxon>Curculionidae</taxon>
        <taxon>Scolytinae</taxon>
        <taxon>Dendroctonus</taxon>
    </lineage>
</organism>
<feature type="region of interest" description="Disordered" evidence="1">
    <location>
        <begin position="575"/>
        <end position="635"/>
    </location>
</feature>
<dbReference type="PANTHER" id="PTHR24114">
    <property type="entry name" value="LEUCINE RICH REPEAT FAMILY PROTEIN"/>
    <property type="match status" value="1"/>
</dbReference>
<feature type="non-terminal residue" evidence="2">
    <location>
        <position position="1"/>
    </location>
</feature>
<dbReference type="InterPro" id="IPR001611">
    <property type="entry name" value="Leu-rich_rpt"/>
</dbReference>
<accession>N6SZA8</accession>
<protein>
    <submittedName>
        <fullName evidence="2 3">Uncharacterized protein</fullName>
    </submittedName>
</protein>
<dbReference type="AlphaFoldDB" id="N6SZA8"/>
<feature type="compositionally biased region" description="Basic residues" evidence="1">
    <location>
        <begin position="584"/>
        <end position="596"/>
    </location>
</feature>
<dbReference type="Pfam" id="PF00560">
    <property type="entry name" value="LRR_1"/>
    <property type="match status" value="1"/>
</dbReference>
<dbReference type="OrthoDB" id="8436363at2759"/>
<dbReference type="Pfam" id="PF13516">
    <property type="entry name" value="LRR_6"/>
    <property type="match status" value="3"/>
</dbReference>
<feature type="region of interest" description="Disordered" evidence="1">
    <location>
        <begin position="56"/>
        <end position="77"/>
    </location>
</feature>
<dbReference type="Proteomes" id="UP000019118">
    <property type="component" value="Unassembled WGS sequence"/>
</dbReference>
<sequence length="635" mass="70897">MDLNPERSSSVSSQLELKPSRVVGKSMQNVVGLPYGWSEKSTISIKQSQVFKSNTSTKASLTAKSSTKTTGRAGEKFKKHPGAGDLFLQQLSQKVSDQVAAVQNFCDSKHLLQRNTESFKCLAQVLLSSSSLAKNRLFLFPPLEDPGISLAFNFQEPPPINDDIGAEKYKKLCRELEIVPISRITNSLETDTLDLKYYGLSLQQIRALTEAMKANSRVQTLILQDNWLSVEMAQMLSDMLEENISLLSLSLYECRLGEAGAQKLGEALSSLQTLRSLDLSYNELGDAGLLALRTGLCENASLNTLNLSHNNITEDSAEALAAILVENKTIEDLDLSWNGFFTAQGNRKLFKGLTESDRIKALNLSWNGLGLTPAVRPMVRYLKKAQTLQEIDLSNNRLEGQSLRITRTALNKNHSLRTVRIGSNIYGPEDAHFLLTMLAGKAKDPLEYLDMDNMYVNKQSKPILTKIANIGKKVKIGGILSNYEIHGPNPRKLIYDRCRYILMKPKKAKARKDFGHLILSLPANPIQPEDLQKELKKQKMKKLDKDLVQALANLFTNKKKQVDCQALVQDYMGFYPDTQLPPPKPKKGKKGKKGKRSKEEKEIMVHDLEKAPEEAQLNKSPIDEGEPVQETEAPQ</sequence>
<feature type="compositionally biased region" description="Basic and acidic residues" evidence="1">
    <location>
        <begin position="597"/>
        <end position="613"/>
    </location>
</feature>